<dbReference type="InterPro" id="IPR008551">
    <property type="entry name" value="TANGO2"/>
</dbReference>
<dbReference type="STRING" id="1547922.ISF6_5411"/>
<name>A0A0K8NWF5_PISS1</name>
<dbReference type="Proteomes" id="UP000037660">
    <property type="component" value="Unassembled WGS sequence"/>
</dbReference>
<dbReference type="RefSeq" id="WP_054018820.1">
    <property type="nucleotide sequence ID" value="NZ_BBYR01000009.1"/>
</dbReference>
<dbReference type="PANTHER" id="PTHR17985:SF8">
    <property type="entry name" value="TRANSPORT AND GOLGI ORGANIZATION PROTEIN 2 HOMOLOG"/>
    <property type="match status" value="1"/>
</dbReference>
<evidence type="ECO:0000256" key="1">
    <source>
        <dbReference type="SAM" id="MobiDB-lite"/>
    </source>
</evidence>
<dbReference type="PANTHER" id="PTHR17985">
    <property type="entry name" value="SER/THR-RICH PROTEIN T10 IN DGCR REGION"/>
    <property type="match status" value="1"/>
</dbReference>
<reference evidence="3" key="1">
    <citation type="submission" date="2015-07" db="EMBL/GenBank/DDBJ databases">
        <title>Discovery of a poly(ethylene terephthalate assimilation.</title>
        <authorList>
            <person name="Yoshida S."/>
            <person name="Hiraga K."/>
            <person name="Takehana T."/>
            <person name="Taniguchi I."/>
            <person name="Yamaji H."/>
            <person name="Maeda Y."/>
            <person name="Toyohara K."/>
            <person name="Miyamoto K."/>
            <person name="Kimura Y."/>
            <person name="Oda K."/>
        </authorList>
    </citation>
    <scope>NUCLEOTIDE SEQUENCE [LARGE SCALE GENOMIC DNA]</scope>
    <source>
        <strain evidence="3">NBRC 110686 / TISTR 2288 / 201-F6</strain>
    </source>
</reference>
<keyword evidence="3" id="KW-1185">Reference proteome</keyword>
<dbReference type="AlphaFoldDB" id="A0A0K8NWF5"/>
<reference evidence="2 3" key="2">
    <citation type="journal article" date="2016" name="Science">
        <title>A bacterium that degrades and assimilates poly(ethylene terephthalate).</title>
        <authorList>
            <person name="Yoshida S."/>
            <person name="Hiraga K."/>
            <person name="Takehana T."/>
            <person name="Taniguchi I."/>
            <person name="Yamaji H."/>
            <person name="Maeda Y."/>
            <person name="Toyohara K."/>
            <person name="Miyamoto K."/>
            <person name="Kimura Y."/>
            <person name="Oda K."/>
        </authorList>
    </citation>
    <scope>NUCLEOTIDE SEQUENCE [LARGE SCALE GENOMIC DNA]</scope>
    <source>
        <strain evidence="3">NBRC 110686 / TISTR 2288 / 201-F6</strain>
    </source>
</reference>
<dbReference type="OrthoDB" id="4380123at2"/>
<dbReference type="EMBL" id="BBYR01000009">
    <property type="protein sequence ID" value="GAP34703.1"/>
    <property type="molecule type" value="Genomic_DNA"/>
</dbReference>
<organism evidence="2 3">
    <name type="scientific">Piscinibacter sakaiensis</name>
    <name type="common">Ideonella sakaiensis</name>
    <dbReference type="NCBI Taxonomy" id="1547922"/>
    <lineage>
        <taxon>Bacteria</taxon>
        <taxon>Pseudomonadati</taxon>
        <taxon>Pseudomonadota</taxon>
        <taxon>Betaproteobacteria</taxon>
        <taxon>Burkholderiales</taxon>
        <taxon>Sphaerotilaceae</taxon>
        <taxon>Piscinibacter</taxon>
    </lineage>
</organism>
<proteinExistence type="predicted"/>
<protein>
    <submittedName>
        <fullName evidence="2">COG3332 family protein</fullName>
    </submittedName>
</protein>
<gene>
    <name evidence="2" type="ORF">ISF6_5411</name>
</gene>
<feature type="region of interest" description="Disordered" evidence="1">
    <location>
        <begin position="268"/>
        <end position="297"/>
    </location>
</feature>
<accession>A0A0K8NWF5</accession>
<comment type="caution">
    <text evidence="2">The sequence shown here is derived from an EMBL/GenBank/DDBJ whole genome shotgun (WGS) entry which is preliminary data.</text>
</comment>
<dbReference type="Pfam" id="PF05742">
    <property type="entry name" value="TANGO2"/>
    <property type="match status" value="1"/>
</dbReference>
<evidence type="ECO:0000313" key="2">
    <source>
        <dbReference type="EMBL" id="GAP34703.1"/>
    </source>
</evidence>
<evidence type="ECO:0000313" key="3">
    <source>
        <dbReference type="Proteomes" id="UP000037660"/>
    </source>
</evidence>
<sequence>MCLIALAIDQDRRFPLVIATNRDEFHARPAARLGWWTPDGGGPAILGGRDMSAGGTWLGMTTQGRLGLLTNVREPKARSDPRAPSRGRIVPEWLAGREPPDRFWMRTALSGHNGFNLVAADFRLGECFWASNRAPYPRRLERGLYGLSNALLDTPWPKVQALKSALAAAIRSAPSVDGLSLLLFAALASRERPPDEALPSTGVPLDAERMLAPAFIRSDDGAYGTRCSTLVIAERVQRSIVTHVLERSFSPNGAALLRRATLKNWPPRYQLDPEVDDDSPTLQEPVRDSELDQSAALQPRKRLRVRSLLKPARPRG</sequence>